<dbReference type="PANTHER" id="PTHR44307">
    <property type="entry name" value="PHOSPHOETHANOLAMINE METHYLTRANSFERASE"/>
    <property type="match status" value="1"/>
</dbReference>
<keyword evidence="2 6" id="KW-0489">Methyltransferase</keyword>
<evidence type="ECO:0000256" key="2">
    <source>
        <dbReference type="ARBA" id="ARBA00022603"/>
    </source>
</evidence>
<dbReference type="GO" id="GO:0004608">
    <property type="term" value="F:phosphatidylethanolamine N-methyltransferase activity"/>
    <property type="evidence" value="ECO:0007669"/>
    <property type="project" value="UniProtKB-EC"/>
</dbReference>
<accession>A0A521FZB4</accession>
<evidence type="ECO:0000313" key="6">
    <source>
        <dbReference type="EMBL" id="TAA74085.1"/>
    </source>
</evidence>
<dbReference type="Pfam" id="PF13847">
    <property type="entry name" value="Methyltransf_31"/>
    <property type="match status" value="1"/>
</dbReference>
<dbReference type="EC" id="2.1.1.17" evidence="6"/>
<dbReference type="InterPro" id="IPR029063">
    <property type="entry name" value="SAM-dependent_MTases_sf"/>
</dbReference>
<proteinExistence type="predicted"/>
<dbReference type="Gene3D" id="3.40.50.150">
    <property type="entry name" value="Vaccinia Virus protein VP39"/>
    <property type="match status" value="1"/>
</dbReference>
<dbReference type="GO" id="GO:0032259">
    <property type="term" value="P:methylation"/>
    <property type="evidence" value="ECO:0007669"/>
    <property type="project" value="UniProtKB-KW"/>
</dbReference>
<organism evidence="6 7">
    <name type="scientific">Candidatus Electronema aureum</name>
    <dbReference type="NCBI Taxonomy" id="2005002"/>
    <lineage>
        <taxon>Bacteria</taxon>
        <taxon>Pseudomonadati</taxon>
        <taxon>Thermodesulfobacteriota</taxon>
        <taxon>Desulfobulbia</taxon>
        <taxon>Desulfobulbales</taxon>
        <taxon>Desulfobulbaceae</taxon>
        <taxon>Candidatus Electronema</taxon>
    </lineage>
</organism>
<name>A0A521FZB4_9BACT</name>
<comment type="caution">
    <text evidence="6">The sequence shown here is derived from an EMBL/GenBank/DDBJ whole genome shotgun (WGS) entry which is preliminary data.</text>
</comment>
<reference evidence="6" key="1">
    <citation type="submission" date="2017-07" db="EMBL/GenBank/DDBJ databases">
        <title>The cable genome - Insights into the physiology and evolution of filamentous bacteria capable of sulfide oxidation via long distance electron transfer.</title>
        <authorList>
            <person name="Thorup C."/>
            <person name="Bjerg J.T."/>
            <person name="Schreiber L."/>
            <person name="Nielsen L.P."/>
            <person name="Kjeldsen K.U."/>
            <person name="Boesen T."/>
            <person name="Boggild A."/>
            <person name="Meysman F."/>
            <person name="Geelhoed J."/>
            <person name="Schramm A."/>
        </authorList>
    </citation>
    <scope>NUCLEOTIDE SEQUENCE [LARGE SCALE GENOMIC DNA]</scope>
    <source>
        <strain evidence="6">GS</strain>
    </source>
</reference>
<feature type="domain" description="Methyltransferase" evidence="5">
    <location>
        <begin position="40"/>
        <end position="150"/>
    </location>
</feature>
<gene>
    <name evidence="6" type="ORF">CDV28_14012</name>
</gene>
<dbReference type="InterPro" id="IPR025714">
    <property type="entry name" value="Methyltranfer_dom"/>
</dbReference>
<dbReference type="EMBL" id="NQJD01000040">
    <property type="protein sequence ID" value="TAA74085.1"/>
    <property type="molecule type" value="Genomic_DNA"/>
</dbReference>
<comment type="pathway">
    <text evidence="1">Lipid metabolism.</text>
</comment>
<comment type="pathway">
    <text evidence="4">Phospholipid metabolism.</text>
</comment>
<evidence type="ECO:0000256" key="3">
    <source>
        <dbReference type="ARBA" id="ARBA00022679"/>
    </source>
</evidence>
<dbReference type="SUPFAM" id="SSF53335">
    <property type="entry name" value="S-adenosyl-L-methionine-dependent methyltransferases"/>
    <property type="match status" value="1"/>
</dbReference>
<keyword evidence="7" id="KW-1185">Reference proteome</keyword>
<evidence type="ECO:0000259" key="5">
    <source>
        <dbReference type="Pfam" id="PF13847"/>
    </source>
</evidence>
<dbReference type="PANTHER" id="PTHR44307:SF2">
    <property type="entry name" value="PHOSPHOETHANOLAMINE METHYLTRANSFERASE ISOFORM X1"/>
    <property type="match status" value="1"/>
</dbReference>
<evidence type="ECO:0000313" key="7">
    <source>
        <dbReference type="Proteomes" id="UP000316238"/>
    </source>
</evidence>
<dbReference type="EC" id="2.1.1.71" evidence="6"/>
<keyword evidence="3 6" id="KW-0808">Transferase</keyword>
<sequence>MNKHGVEKVYNQYSAVYDKIFGLVFENGRNEALKMISLNGNEKVLEVGVGTGISLIKYPRTVDIVGIDLSKEMLEKAKERVNRYSLTNVQLKIENAEEMAFQQNQFDKVIIMYVLSVTPNPEVLLEKAFSVCKEGGEVIIVNHFSQKKTLRKFADYDFLQRVERKLGFRVYFPLDKYIQYINRMGYASVEVKSVNYGWSRIIKIKKEKASRWQHAHAA</sequence>
<dbReference type="GO" id="GO:0000773">
    <property type="term" value="F:phosphatidyl-N-methylethanolamine N-methyltransferase activity"/>
    <property type="evidence" value="ECO:0007669"/>
    <property type="project" value="UniProtKB-EC"/>
</dbReference>
<dbReference type="Proteomes" id="UP000316238">
    <property type="component" value="Unassembled WGS sequence"/>
</dbReference>
<evidence type="ECO:0000256" key="4">
    <source>
        <dbReference type="ARBA" id="ARBA00025707"/>
    </source>
</evidence>
<dbReference type="AlphaFoldDB" id="A0A521FZB4"/>
<protein>
    <submittedName>
        <fullName evidence="6">Phosphatidylethanolamine N-methyltransferase</fullName>
        <ecNumber evidence="6">2.1.1.17</ecNumber>
        <ecNumber evidence="6">2.1.1.71</ecNumber>
    </submittedName>
</protein>
<evidence type="ECO:0000256" key="1">
    <source>
        <dbReference type="ARBA" id="ARBA00005189"/>
    </source>
</evidence>
<dbReference type="CDD" id="cd02440">
    <property type="entry name" value="AdoMet_MTases"/>
    <property type="match status" value="1"/>
</dbReference>